<dbReference type="OMA" id="GCMGRYL"/>
<protein>
    <recommendedName>
        <fullName evidence="2">Ubiquitin-like domain-containing protein</fullName>
    </recommendedName>
</protein>
<dbReference type="InterPro" id="IPR038169">
    <property type="entry name" value="DC-UbP/UBTD2_N_sf"/>
</dbReference>
<dbReference type="OrthoDB" id="1640476at2759"/>
<dbReference type="InterPro" id="IPR000626">
    <property type="entry name" value="Ubiquitin-like_dom"/>
</dbReference>
<dbReference type="SMART" id="SM00213">
    <property type="entry name" value="UBQ"/>
    <property type="match status" value="1"/>
</dbReference>
<evidence type="ECO:0000259" key="2">
    <source>
        <dbReference type="PROSITE" id="PS50053"/>
    </source>
</evidence>
<feature type="domain" description="Ubiquitin-like" evidence="2">
    <location>
        <begin position="217"/>
        <end position="288"/>
    </location>
</feature>
<feature type="compositionally biased region" description="Acidic residues" evidence="1">
    <location>
        <begin position="179"/>
        <end position="191"/>
    </location>
</feature>
<dbReference type="Pfam" id="PF16455">
    <property type="entry name" value="UBD"/>
    <property type="match status" value="1"/>
</dbReference>
<dbReference type="EMBL" id="KB456260">
    <property type="protein sequence ID" value="EMF17150.1"/>
    <property type="molecule type" value="Genomic_DNA"/>
</dbReference>
<dbReference type="PANTHER" id="PTHR13609">
    <property type="entry name" value="UBIQUITIN DOMAIN CONTAINING 1 PROTEIN-RELATED"/>
    <property type="match status" value="1"/>
</dbReference>
<feature type="region of interest" description="Disordered" evidence="1">
    <location>
        <begin position="179"/>
        <end position="210"/>
    </location>
</feature>
<dbReference type="AlphaFoldDB" id="N1QIY7"/>
<dbReference type="SUPFAM" id="SSF54236">
    <property type="entry name" value="Ubiquitin-like"/>
    <property type="match status" value="1"/>
</dbReference>
<dbReference type="GeneID" id="27906565"/>
<reference evidence="3 4" key="1">
    <citation type="journal article" date="2012" name="PLoS Pathog.">
        <title>Diverse lifestyles and strategies of plant pathogenesis encoded in the genomes of eighteen Dothideomycetes fungi.</title>
        <authorList>
            <person name="Ohm R.A."/>
            <person name="Feau N."/>
            <person name="Henrissat B."/>
            <person name="Schoch C.L."/>
            <person name="Horwitz B.A."/>
            <person name="Barry K.W."/>
            <person name="Condon B.J."/>
            <person name="Copeland A.C."/>
            <person name="Dhillon B."/>
            <person name="Glaser F."/>
            <person name="Hesse C.N."/>
            <person name="Kosti I."/>
            <person name="LaButti K."/>
            <person name="Lindquist E.A."/>
            <person name="Lucas S."/>
            <person name="Salamov A.A."/>
            <person name="Bradshaw R.E."/>
            <person name="Ciuffetti L."/>
            <person name="Hamelin R.C."/>
            <person name="Kema G.H.J."/>
            <person name="Lawrence C."/>
            <person name="Scott J.A."/>
            <person name="Spatafora J.W."/>
            <person name="Turgeon B.G."/>
            <person name="de Wit P.J.G.M."/>
            <person name="Zhong S."/>
            <person name="Goodwin S.B."/>
            <person name="Grigoriev I.V."/>
        </authorList>
    </citation>
    <scope>NUCLEOTIDE SEQUENCE [LARGE SCALE GENOMIC DNA]</scope>
    <source>
        <strain evidence="3 4">SO2202</strain>
    </source>
</reference>
<feature type="compositionally biased region" description="Polar residues" evidence="1">
    <location>
        <begin position="33"/>
        <end position="51"/>
    </location>
</feature>
<dbReference type="InterPro" id="IPR032752">
    <property type="entry name" value="DC-UbP/UBTD2_N"/>
</dbReference>
<dbReference type="InterPro" id="IPR029071">
    <property type="entry name" value="Ubiquitin-like_domsf"/>
</dbReference>
<dbReference type="Proteomes" id="UP000016931">
    <property type="component" value="Unassembled WGS sequence"/>
</dbReference>
<evidence type="ECO:0000313" key="3">
    <source>
        <dbReference type="EMBL" id="EMF17150.1"/>
    </source>
</evidence>
<dbReference type="RefSeq" id="XP_016765271.1">
    <property type="nucleotide sequence ID" value="XM_016909428.1"/>
</dbReference>
<evidence type="ECO:0000313" key="4">
    <source>
        <dbReference type="Proteomes" id="UP000016931"/>
    </source>
</evidence>
<evidence type="ECO:0000256" key="1">
    <source>
        <dbReference type="SAM" id="MobiDB-lite"/>
    </source>
</evidence>
<dbReference type="HOGENOM" id="CLU_054816_1_0_1"/>
<gene>
    <name evidence="3" type="ORF">SEPMUDRAFT_57286</name>
</gene>
<organism evidence="3 4">
    <name type="scientific">Sphaerulina musiva (strain SO2202)</name>
    <name type="common">Poplar stem canker fungus</name>
    <name type="synonym">Septoria musiva</name>
    <dbReference type="NCBI Taxonomy" id="692275"/>
    <lineage>
        <taxon>Eukaryota</taxon>
        <taxon>Fungi</taxon>
        <taxon>Dikarya</taxon>
        <taxon>Ascomycota</taxon>
        <taxon>Pezizomycotina</taxon>
        <taxon>Dothideomycetes</taxon>
        <taxon>Dothideomycetidae</taxon>
        <taxon>Mycosphaerellales</taxon>
        <taxon>Mycosphaerellaceae</taxon>
        <taxon>Sphaerulina</taxon>
    </lineage>
</organism>
<dbReference type="PROSITE" id="PS50053">
    <property type="entry name" value="UBIQUITIN_2"/>
    <property type="match status" value="1"/>
</dbReference>
<feature type="compositionally biased region" description="Basic and acidic residues" evidence="1">
    <location>
        <begin position="201"/>
        <end position="210"/>
    </location>
</feature>
<keyword evidence="4" id="KW-1185">Reference proteome</keyword>
<accession>N1QIY7</accession>
<dbReference type="Gene3D" id="3.10.20.90">
    <property type="entry name" value="Phosphatidylinositol 3-kinase Catalytic Subunit, Chain A, domain 1"/>
    <property type="match status" value="1"/>
</dbReference>
<feature type="region of interest" description="Disordered" evidence="1">
    <location>
        <begin position="1"/>
        <end position="81"/>
    </location>
</feature>
<proteinExistence type="predicted"/>
<dbReference type="eggNOG" id="KOG0013">
    <property type="taxonomic scope" value="Eukaryota"/>
</dbReference>
<dbReference type="InterPro" id="IPR039869">
    <property type="entry name" value="UBTD1/2"/>
</dbReference>
<sequence>MGCCQSRAGAVRGESPFANNTSANVAGTPDHSLPNNYLGSVPTQPAGSASSRRGDGTVTRPNQPIQPPEPVRHSPKNFSYHQPPWTRAILEQQRKEFFDTRTNNSREVWNALALVAESMRHGDLAQAQAIMDAANITCPHGRVARGRGKNRQLEGVYDSRGKLYEIPYWLVTDPADIIEQGDDEKDTDDTRDDATSLQGATREKGKGRADGDIGNEVRVTARLNNTARDVTVDIGTKQTISVLRRKIEEQSHVRLKRLIHLGKILNDDQTLEATGWKPGQILSAFVDEGTT</sequence>
<dbReference type="Pfam" id="PF00240">
    <property type="entry name" value="ubiquitin"/>
    <property type="match status" value="1"/>
</dbReference>
<dbReference type="Gene3D" id="1.20.225.20">
    <property type="entry name" value="Ub domain-containing protein, DC-UbP/UBTD2, N-terminal domain"/>
    <property type="match status" value="1"/>
</dbReference>
<name>N1QIY7_SPHMS</name>